<evidence type="ECO:0000256" key="8">
    <source>
        <dbReference type="ARBA" id="ARBA00022884"/>
    </source>
</evidence>
<keyword evidence="3 19" id="KW-0963">Cytoplasm</keyword>
<evidence type="ECO:0000256" key="13">
    <source>
        <dbReference type="ARBA" id="ARBA00061472"/>
    </source>
</evidence>
<keyword evidence="4 19" id="KW-0820">tRNA-binding</keyword>
<keyword evidence="9 19" id="KW-0784">Thiamine biosynthesis</keyword>
<dbReference type="GO" id="GO:0000049">
    <property type="term" value="F:tRNA binding"/>
    <property type="evidence" value="ECO:0007669"/>
    <property type="project" value="UniProtKB-UniRule"/>
</dbReference>
<dbReference type="GO" id="GO:0004810">
    <property type="term" value="F:CCA tRNA nucleotidyltransferase activity"/>
    <property type="evidence" value="ECO:0007669"/>
    <property type="project" value="InterPro"/>
</dbReference>
<feature type="binding site" evidence="19">
    <location>
        <begin position="208"/>
        <end position="209"/>
    </location>
    <ligand>
        <name>ATP</name>
        <dbReference type="ChEBI" id="CHEBI:30616"/>
    </ligand>
</feature>
<dbReference type="Gene3D" id="3.40.50.620">
    <property type="entry name" value="HUPs"/>
    <property type="match status" value="1"/>
</dbReference>
<evidence type="ECO:0000313" key="22">
    <source>
        <dbReference type="Proteomes" id="UP000297454"/>
    </source>
</evidence>
<evidence type="ECO:0000256" key="7">
    <source>
        <dbReference type="ARBA" id="ARBA00022840"/>
    </source>
</evidence>
<dbReference type="PANTHER" id="PTHR43209:SF1">
    <property type="entry name" value="TRNA SULFURTRANSFERASE"/>
    <property type="match status" value="1"/>
</dbReference>
<evidence type="ECO:0000256" key="2">
    <source>
        <dbReference type="ARBA" id="ARBA00004948"/>
    </source>
</evidence>
<sequence length="390" mass="44856">MRWLLGVSFGELMLKGKNRKKFIKNSIKQVLKALHGFNIGEHFLDHEKLFIEVLDTTEFTKIIEKSTMVFGLSYVYPCIQCGKNFEDIEKSIVELIKNKNYDEKKSFKAFAVRADKSFEMNSMQIAAKVGGMVLRNFDNFYVDIKKPEVHVHVDIRQKCYAYLEKYSTIGGLPIGTGGRALLLLSGGIDSPVAGFEMARRGVEIGAIHFHSYPFTSERAKDKARRLAKQMSIYVGEVRYFEINMLNIYTAINKNCRERFTTILSRRFMMRIAEKLAEKYRFDGFVTGEALGQVASQTIQSISVVNDATRLPIFRPLINMDKSEIIEKAKWIDTYDISIEPYDDCCSFFAPERPVTKPRLYDIEAEENKLNIDELVEKALETLEIFDIIVE</sequence>
<evidence type="ECO:0000256" key="9">
    <source>
        <dbReference type="ARBA" id="ARBA00022977"/>
    </source>
</evidence>
<dbReference type="Pfam" id="PF22025">
    <property type="entry name" value="ThiI_fer"/>
    <property type="match status" value="1"/>
</dbReference>
<evidence type="ECO:0000256" key="11">
    <source>
        <dbReference type="ARBA" id="ARBA00052330"/>
    </source>
</evidence>
<evidence type="ECO:0000256" key="16">
    <source>
        <dbReference type="ARBA" id="ARBA00075337"/>
    </source>
</evidence>
<dbReference type="Pfam" id="PF02568">
    <property type="entry name" value="ThiI"/>
    <property type="match status" value="1"/>
</dbReference>
<keyword evidence="22" id="KW-1185">Reference proteome</keyword>
<comment type="caution">
    <text evidence="21">The sequence shown here is derived from an EMBL/GenBank/DDBJ whole genome shotgun (WGS) entry which is preliminary data.</text>
</comment>
<dbReference type="InterPro" id="IPR014729">
    <property type="entry name" value="Rossmann-like_a/b/a_fold"/>
</dbReference>
<name>A0A4R9C4M4_9FIRM</name>
<comment type="pathway">
    <text evidence="2 19">Cofactor biosynthesis; thiamine diphosphate biosynthesis.</text>
</comment>
<feature type="binding site" evidence="19">
    <location>
        <position position="296"/>
    </location>
    <ligand>
        <name>ATP</name>
        <dbReference type="ChEBI" id="CHEBI:30616"/>
    </ligand>
</feature>
<accession>A0A4R9C4M4</accession>
<dbReference type="InterPro" id="IPR003720">
    <property type="entry name" value="tRNA_STrfase"/>
</dbReference>
<dbReference type="RefSeq" id="WP_134710519.1">
    <property type="nucleotide sequence ID" value="NZ_CP119081.1"/>
</dbReference>
<dbReference type="GeneID" id="97030573"/>
<keyword evidence="8 19" id="KW-0694">RNA-binding</keyword>
<evidence type="ECO:0000313" key="21">
    <source>
        <dbReference type="EMBL" id="TFF67528.1"/>
    </source>
</evidence>
<comment type="function">
    <text evidence="12 19">Catalyzes the ATP-dependent transfer of a sulfur to tRNA to produce 4-thiouridine in position 8 of tRNAs, which functions as a near-UV photosensor. Also catalyzes the transfer of sulfur to the sulfur carrier protein ThiS, forming ThiS-thiocarboxylate. This is a step in the synthesis of thiazole, in the thiamine biosynthesis pathway. The sulfur is donated as persulfide by IscS.</text>
</comment>
<organism evidence="21 22">
    <name type="scientific">Helcococcus ovis</name>
    <dbReference type="NCBI Taxonomy" id="72026"/>
    <lineage>
        <taxon>Bacteria</taxon>
        <taxon>Bacillati</taxon>
        <taxon>Bacillota</taxon>
        <taxon>Tissierellia</taxon>
        <taxon>Tissierellales</taxon>
        <taxon>Peptoniphilaceae</taxon>
        <taxon>Helcococcus</taxon>
    </lineage>
</organism>
<dbReference type="HAMAP" id="MF_00021">
    <property type="entry name" value="ThiI"/>
    <property type="match status" value="1"/>
</dbReference>
<protein>
    <recommendedName>
        <fullName evidence="15 19">Probable tRNA sulfurtransferase</fullName>
        <ecNumber evidence="14 19">2.8.1.4</ecNumber>
    </recommendedName>
    <alternativeName>
        <fullName evidence="16 19">Sulfur carrier protein ThiS sulfurtransferase</fullName>
    </alternativeName>
    <alternativeName>
        <fullName evidence="17 19">Thiamine biosynthesis protein ThiI</fullName>
    </alternativeName>
    <alternativeName>
        <fullName evidence="18 19">tRNA 4-thiouridine synthase</fullName>
    </alternativeName>
</protein>
<dbReference type="SMART" id="SM00981">
    <property type="entry name" value="THUMP"/>
    <property type="match status" value="1"/>
</dbReference>
<dbReference type="EMBL" id="SCFR01000002">
    <property type="protein sequence ID" value="TFF67528.1"/>
    <property type="molecule type" value="Genomic_DNA"/>
</dbReference>
<feature type="binding site" evidence="19">
    <location>
        <begin position="183"/>
        <end position="184"/>
    </location>
    <ligand>
        <name>ATP</name>
        <dbReference type="ChEBI" id="CHEBI:30616"/>
    </ligand>
</feature>
<dbReference type="PROSITE" id="PS51165">
    <property type="entry name" value="THUMP"/>
    <property type="match status" value="1"/>
</dbReference>
<dbReference type="GO" id="GO:0009229">
    <property type="term" value="P:thiamine diphosphate biosynthetic process"/>
    <property type="evidence" value="ECO:0007669"/>
    <property type="project" value="UniProtKB-UniRule"/>
</dbReference>
<feature type="binding site" evidence="19">
    <location>
        <position position="287"/>
    </location>
    <ligand>
        <name>ATP</name>
        <dbReference type="ChEBI" id="CHEBI:30616"/>
    </ligand>
</feature>
<dbReference type="UniPathway" id="UPA00060"/>
<dbReference type="InterPro" id="IPR049961">
    <property type="entry name" value="ThiI_N"/>
</dbReference>
<dbReference type="OrthoDB" id="9773948at2"/>
<evidence type="ECO:0000256" key="1">
    <source>
        <dbReference type="ARBA" id="ARBA00004496"/>
    </source>
</evidence>
<keyword evidence="7 19" id="KW-0067">ATP-binding</keyword>
<dbReference type="CDD" id="cd01712">
    <property type="entry name" value="PPase_ThiI"/>
    <property type="match status" value="1"/>
</dbReference>
<dbReference type="GO" id="GO:0002937">
    <property type="term" value="P:tRNA 4-thiouridine biosynthesis"/>
    <property type="evidence" value="ECO:0007669"/>
    <property type="project" value="TreeGrafter"/>
</dbReference>
<dbReference type="SUPFAM" id="SSF52402">
    <property type="entry name" value="Adenine nucleotide alpha hydrolases-like"/>
    <property type="match status" value="1"/>
</dbReference>
<gene>
    <name evidence="19 21" type="primary">thiI</name>
    <name evidence="21" type="ORF">EQF91_01005</name>
</gene>
<evidence type="ECO:0000256" key="4">
    <source>
        <dbReference type="ARBA" id="ARBA00022555"/>
    </source>
</evidence>
<dbReference type="InterPro" id="IPR004114">
    <property type="entry name" value="THUMP_dom"/>
</dbReference>
<dbReference type="GO" id="GO:0140741">
    <property type="term" value="F:tRNA-uracil-4 sulfurtransferase activity"/>
    <property type="evidence" value="ECO:0007669"/>
    <property type="project" value="UniProtKB-EC"/>
</dbReference>
<keyword evidence="6 19" id="KW-0547">Nucleotide-binding</keyword>
<dbReference type="SUPFAM" id="SSF143437">
    <property type="entry name" value="THUMP domain-like"/>
    <property type="match status" value="1"/>
</dbReference>
<dbReference type="Proteomes" id="UP000297454">
    <property type="component" value="Unassembled WGS sequence"/>
</dbReference>
<feature type="binding site" evidence="19">
    <location>
        <position position="265"/>
    </location>
    <ligand>
        <name>ATP</name>
        <dbReference type="ChEBI" id="CHEBI:30616"/>
    </ligand>
</feature>
<dbReference type="NCBIfam" id="TIGR00342">
    <property type="entry name" value="tRNA uracil 4-sulfurtransferase ThiI"/>
    <property type="match status" value="1"/>
</dbReference>
<dbReference type="Pfam" id="PF02926">
    <property type="entry name" value="THUMP"/>
    <property type="match status" value="1"/>
</dbReference>
<evidence type="ECO:0000256" key="3">
    <source>
        <dbReference type="ARBA" id="ARBA00022490"/>
    </source>
</evidence>
<dbReference type="GO" id="GO:0009228">
    <property type="term" value="P:thiamine biosynthetic process"/>
    <property type="evidence" value="ECO:0007669"/>
    <property type="project" value="UniProtKB-KW"/>
</dbReference>
<reference evidence="21 22" key="1">
    <citation type="submission" date="2019-01" db="EMBL/GenBank/DDBJ databases">
        <title>Draft Genome Sequences of Helcococcus ovis Strains Isolated from the Uterus and Vagina of Dairy Cows with Metritis.</title>
        <authorList>
            <person name="Cunha F."/>
            <person name="Jeon S.J."/>
            <person name="Kutzer P."/>
            <person name="Galvao K.N."/>
        </authorList>
    </citation>
    <scope>NUCLEOTIDE SEQUENCE [LARGE SCALE GENOMIC DNA]</scope>
    <source>
        <strain evidence="21 22">KG-37</strain>
    </source>
</reference>
<comment type="similarity">
    <text evidence="13 19">Belongs to the ThiI family.</text>
</comment>
<comment type="subcellular location">
    <subcellularLocation>
        <location evidence="1 19">Cytoplasm</location>
    </subcellularLocation>
</comment>
<evidence type="ECO:0000256" key="14">
    <source>
        <dbReference type="ARBA" id="ARBA00066827"/>
    </source>
</evidence>
<dbReference type="InterPro" id="IPR050102">
    <property type="entry name" value="tRNA_sulfurtransferase_ThiI"/>
</dbReference>
<keyword evidence="5 19" id="KW-0808">Transferase</keyword>
<dbReference type="GO" id="GO:0005524">
    <property type="term" value="F:ATP binding"/>
    <property type="evidence" value="ECO:0007669"/>
    <property type="project" value="UniProtKB-UniRule"/>
</dbReference>
<dbReference type="FunFam" id="3.40.50.620:FF:000053">
    <property type="entry name" value="Probable tRNA sulfurtransferase"/>
    <property type="match status" value="1"/>
</dbReference>
<dbReference type="InterPro" id="IPR054173">
    <property type="entry name" value="ThiI_fer"/>
</dbReference>
<evidence type="ECO:0000256" key="12">
    <source>
        <dbReference type="ARBA" id="ARBA00058382"/>
    </source>
</evidence>
<evidence type="ECO:0000256" key="10">
    <source>
        <dbReference type="ARBA" id="ARBA00050570"/>
    </source>
</evidence>
<dbReference type="PANTHER" id="PTHR43209">
    <property type="entry name" value="TRNA SULFURTRANSFERASE"/>
    <property type="match status" value="1"/>
</dbReference>
<dbReference type="Gene3D" id="3.30.2130.30">
    <property type="match status" value="1"/>
</dbReference>
<feature type="domain" description="THUMP" evidence="20">
    <location>
        <begin position="60"/>
        <end position="167"/>
    </location>
</feature>
<comment type="catalytic activity">
    <reaction evidence="10 19">
        <text>[ThiI sulfur-carrier protein]-S-sulfanyl-L-cysteine + a uridine in tRNA + 2 reduced [2Fe-2S]-[ferredoxin] + ATP + H(+) = [ThiI sulfur-carrier protein]-L-cysteine + a 4-thiouridine in tRNA + 2 oxidized [2Fe-2S]-[ferredoxin] + AMP + diphosphate</text>
        <dbReference type="Rhea" id="RHEA:24176"/>
        <dbReference type="Rhea" id="RHEA-COMP:10000"/>
        <dbReference type="Rhea" id="RHEA-COMP:10001"/>
        <dbReference type="Rhea" id="RHEA-COMP:13337"/>
        <dbReference type="Rhea" id="RHEA-COMP:13338"/>
        <dbReference type="Rhea" id="RHEA-COMP:13339"/>
        <dbReference type="Rhea" id="RHEA-COMP:13340"/>
        <dbReference type="ChEBI" id="CHEBI:15378"/>
        <dbReference type="ChEBI" id="CHEBI:29950"/>
        <dbReference type="ChEBI" id="CHEBI:30616"/>
        <dbReference type="ChEBI" id="CHEBI:33019"/>
        <dbReference type="ChEBI" id="CHEBI:33737"/>
        <dbReference type="ChEBI" id="CHEBI:33738"/>
        <dbReference type="ChEBI" id="CHEBI:61963"/>
        <dbReference type="ChEBI" id="CHEBI:65315"/>
        <dbReference type="ChEBI" id="CHEBI:136798"/>
        <dbReference type="ChEBI" id="CHEBI:456215"/>
        <dbReference type="EC" id="2.8.1.4"/>
    </reaction>
</comment>
<evidence type="ECO:0000259" key="20">
    <source>
        <dbReference type="PROSITE" id="PS51165"/>
    </source>
</evidence>
<evidence type="ECO:0000256" key="5">
    <source>
        <dbReference type="ARBA" id="ARBA00022679"/>
    </source>
</evidence>
<proteinExistence type="inferred from homology"/>
<dbReference type="AlphaFoldDB" id="A0A4R9C4M4"/>
<dbReference type="CDD" id="cd11716">
    <property type="entry name" value="THUMP_ThiI"/>
    <property type="match status" value="1"/>
</dbReference>
<dbReference type="GO" id="GO:0052837">
    <property type="term" value="P:thiazole biosynthetic process"/>
    <property type="evidence" value="ECO:0007669"/>
    <property type="project" value="TreeGrafter"/>
</dbReference>
<evidence type="ECO:0000256" key="15">
    <source>
        <dbReference type="ARBA" id="ARBA00071867"/>
    </source>
</evidence>
<evidence type="ECO:0000256" key="17">
    <source>
        <dbReference type="ARBA" id="ARBA00077849"/>
    </source>
</evidence>
<evidence type="ECO:0000256" key="18">
    <source>
        <dbReference type="ARBA" id="ARBA00080570"/>
    </source>
</evidence>
<comment type="catalytic activity">
    <reaction evidence="11 19">
        <text>[ThiS sulfur-carrier protein]-C-terminal Gly-Gly-AMP + S-sulfanyl-L-cysteinyl-[cysteine desulfurase] + AH2 = [ThiS sulfur-carrier protein]-C-terminal-Gly-aminoethanethioate + L-cysteinyl-[cysteine desulfurase] + A + AMP + 2 H(+)</text>
        <dbReference type="Rhea" id="RHEA:43340"/>
        <dbReference type="Rhea" id="RHEA-COMP:12157"/>
        <dbReference type="Rhea" id="RHEA-COMP:12158"/>
        <dbReference type="Rhea" id="RHEA-COMP:12910"/>
        <dbReference type="Rhea" id="RHEA-COMP:19908"/>
        <dbReference type="ChEBI" id="CHEBI:13193"/>
        <dbReference type="ChEBI" id="CHEBI:15378"/>
        <dbReference type="ChEBI" id="CHEBI:17499"/>
        <dbReference type="ChEBI" id="CHEBI:29950"/>
        <dbReference type="ChEBI" id="CHEBI:61963"/>
        <dbReference type="ChEBI" id="CHEBI:90618"/>
        <dbReference type="ChEBI" id="CHEBI:232372"/>
        <dbReference type="ChEBI" id="CHEBI:456215"/>
    </reaction>
</comment>
<dbReference type="EC" id="2.8.1.4" evidence="14 19"/>
<dbReference type="InterPro" id="IPR049962">
    <property type="entry name" value="THUMP_ThiI"/>
</dbReference>
<evidence type="ECO:0000256" key="19">
    <source>
        <dbReference type="HAMAP-Rule" id="MF_00021"/>
    </source>
</evidence>
<dbReference type="GO" id="GO:0005829">
    <property type="term" value="C:cytosol"/>
    <property type="evidence" value="ECO:0007669"/>
    <property type="project" value="TreeGrafter"/>
</dbReference>
<dbReference type="InterPro" id="IPR020536">
    <property type="entry name" value="ThiI_AANH"/>
</dbReference>
<evidence type="ECO:0000256" key="6">
    <source>
        <dbReference type="ARBA" id="ARBA00022741"/>
    </source>
</evidence>